<dbReference type="KEGG" id="hja:BST95_15320"/>
<dbReference type="InterPro" id="IPR002872">
    <property type="entry name" value="Proline_DH_dom"/>
</dbReference>
<comment type="function">
    <text evidence="5">Oxidizes proline to glutamate for use as a carbon and nitrogen source.</text>
</comment>
<keyword evidence="3 5" id="KW-0520">NAD</keyword>
<keyword evidence="2 5" id="KW-0560">Oxidoreductase</keyword>
<evidence type="ECO:0000256" key="1">
    <source>
        <dbReference type="ARBA" id="ARBA00004786"/>
    </source>
</evidence>
<dbReference type="PIRSF" id="PIRSF000197">
    <property type="entry name" value="Bifunct_PutA"/>
    <property type="match status" value="1"/>
</dbReference>
<dbReference type="NCBIfam" id="TIGR01238">
    <property type="entry name" value="D1pyr5carbox3"/>
    <property type="match status" value="1"/>
</dbReference>
<protein>
    <recommendedName>
        <fullName evidence="5">Bifunctional protein PutA</fullName>
    </recommendedName>
    <domain>
        <recommendedName>
            <fullName evidence="5">Proline dehydrogenase</fullName>
            <ecNumber evidence="5">1.5.5.2</ecNumber>
        </recommendedName>
        <alternativeName>
            <fullName evidence="5">Proline oxidase</fullName>
        </alternativeName>
    </domain>
    <domain>
        <recommendedName>
            <fullName evidence="5">Delta-1-pyrroline-5-carboxylate dehydrogenase</fullName>
            <shortName evidence="5">P5C dehydrogenase</shortName>
            <ecNumber evidence="5">1.2.1.88</ecNumber>
        </recommendedName>
        <alternativeName>
            <fullName evidence="5">L-glutamate gamma-semialdehyde dehydrogenase</fullName>
        </alternativeName>
    </domain>
</protein>
<accession>A0AAP8SPU9</accession>
<dbReference type="InterPro" id="IPR024082">
    <property type="entry name" value="PRODH_PutA_dom_II"/>
</dbReference>
<comment type="caution">
    <text evidence="11">The sequence shown here is derived from an EMBL/GenBank/DDBJ whole genome shotgun (WGS) entry which is preliminary data.</text>
</comment>
<evidence type="ECO:0000313" key="11">
    <source>
        <dbReference type="EMBL" id="PLW87543.1"/>
    </source>
</evidence>
<keyword evidence="5" id="KW-0678">Repressor</keyword>
<evidence type="ECO:0000259" key="9">
    <source>
        <dbReference type="Pfam" id="PF14850"/>
    </source>
</evidence>
<keyword evidence="5" id="KW-0804">Transcription</keyword>
<dbReference type="Pfam" id="PF14850">
    <property type="entry name" value="Pro_dh-DNA_bdg"/>
    <property type="match status" value="1"/>
</dbReference>
<evidence type="ECO:0000256" key="2">
    <source>
        <dbReference type="ARBA" id="ARBA00023002"/>
    </source>
</evidence>
<evidence type="ECO:0000259" key="10">
    <source>
        <dbReference type="Pfam" id="PF18327"/>
    </source>
</evidence>
<feature type="domain" description="Aldehyde dehydrogenase" evidence="7">
    <location>
        <begin position="569"/>
        <end position="1023"/>
    </location>
</feature>
<feature type="domain" description="Proline utilization A proline dehydrogenase N-terminal" evidence="10">
    <location>
        <begin position="11"/>
        <end position="55"/>
    </location>
</feature>
<dbReference type="PANTHER" id="PTHR42862:SF1">
    <property type="entry name" value="DELTA-1-PYRROLINE-5-CARBOXYLATE DEHYDROGENASE 2, ISOFORM A-RELATED"/>
    <property type="match status" value="1"/>
</dbReference>
<dbReference type="InterPro" id="IPR016162">
    <property type="entry name" value="Ald_DH_N"/>
</dbReference>
<dbReference type="Pfam" id="PF00171">
    <property type="entry name" value="Aldedh"/>
    <property type="match status" value="1"/>
</dbReference>
<dbReference type="GO" id="GO:0009898">
    <property type="term" value="C:cytoplasmic side of plasma membrane"/>
    <property type="evidence" value="ECO:0007669"/>
    <property type="project" value="TreeGrafter"/>
</dbReference>
<dbReference type="InterPro" id="IPR016161">
    <property type="entry name" value="Ald_DH/histidinol_DH"/>
</dbReference>
<dbReference type="InterPro" id="IPR025703">
    <property type="entry name" value="Bifunct_PutA"/>
</dbReference>
<comment type="catalytic activity">
    <reaction evidence="5">
        <text>L-proline + a quinone = (S)-1-pyrroline-5-carboxylate + a quinol + H(+)</text>
        <dbReference type="Rhea" id="RHEA:23784"/>
        <dbReference type="ChEBI" id="CHEBI:15378"/>
        <dbReference type="ChEBI" id="CHEBI:17388"/>
        <dbReference type="ChEBI" id="CHEBI:24646"/>
        <dbReference type="ChEBI" id="CHEBI:60039"/>
        <dbReference type="ChEBI" id="CHEBI:132124"/>
        <dbReference type="EC" id="1.5.5.2"/>
    </reaction>
</comment>
<evidence type="ECO:0000256" key="4">
    <source>
        <dbReference type="ARBA" id="ARBA00048142"/>
    </source>
</evidence>
<feature type="domain" description="Proline dehydrogenase" evidence="8">
    <location>
        <begin position="195"/>
        <end position="480"/>
    </location>
</feature>
<dbReference type="SUPFAM" id="SSF81935">
    <property type="entry name" value="N-terminal domain of bifunctional PutA protein"/>
    <property type="match status" value="1"/>
</dbReference>
<feature type="domain" description="Proline dehydrogenase PutA" evidence="9">
    <location>
        <begin position="64"/>
        <end position="177"/>
    </location>
</feature>
<evidence type="ECO:0000259" key="7">
    <source>
        <dbReference type="Pfam" id="PF00171"/>
    </source>
</evidence>
<keyword evidence="5" id="KW-0285">Flavoprotein</keyword>
<dbReference type="InterPro" id="IPR015590">
    <property type="entry name" value="Aldehyde_DH_dom"/>
</dbReference>
<feature type="active site" evidence="6">
    <location>
        <position position="801"/>
    </location>
</feature>
<comment type="catalytic activity">
    <reaction evidence="4 5">
        <text>L-glutamate 5-semialdehyde + NAD(+) + H2O = L-glutamate + NADH + 2 H(+)</text>
        <dbReference type="Rhea" id="RHEA:30235"/>
        <dbReference type="ChEBI" id="CHEBI:15377"/>
        <dbReference type="ChEBI" id="CHEBI:15378"/>
        <dbReference type="ChEBI" id="CHEBI:29985"/>
        <dbReference type="ChEBI" id="CHEBI:57540"/>
        <dbReference type="ChEBI" id="CHEBI:57945"/>
        <dbReference type="ChEBI" id="CHEBI:58066"/>
        <dbReference type="EC" id="1.2.1.88"/>
    </reaction>
</comment>
<dbReference type="InterPro" id="IPR041349">
    <property type="entry name" value="PRODH"/>
</dbReference>
<evidence type="ECO:0000256" key="6">
    <source>
        <dbReference type="PIRSR" id="PIRSR000197-1"/>
    </source>
</evidence>
<comment type="cofactor">
    <cofactor evidence="5">
        <name>FAD</name>
        <dbReference type="ChEBI" id="CHEBI:57692"/>
    </cofactor>
</comment>
<dbReference type="InterPro" id="IPR050485">
    <property type="entry name" value="Proline_metab_enzyme"/>
</dbReference>
<dbReference type="Gene3D" id="1.20.5.460">
    <property type="entry name" value="Single helix bin"/>
    <property type="match status" value="1"/>
</dbReference>
<dbReference type="GO" id="GO:0003842">
    <property type="term" value="F:L-glutamate gamma-semialdehyde dehydrogenase activity"/>
    <property type="evidence" value="ECO:0007669"/>
    <property type="project" value="UniProtKB-UniRule"/>
</dbReference>
<dbReference type="Gene3D" id="3.40.605.10">
    <property type="entry name" value="Aldehyde Dehydrogenase, Chain A, domain 1"/>
    <property type="match status" value="1"/>
</dbReference>
<name>A0AAP8SPU9_9GAMM</name>
<reference evidence="11 12" key="1">
    <citation type="submission" date="2018-01" db="EMBL/GenBank/DDBJ databases">
        <title>The draft genome sequence of Halioglobus japonicus S1-36.</title>
        <authorList>
            <person name="Du Z.-J."/>
            <person name="Shi M.-J."/>
        </authorList>
    </citation>
    <scope>NUCLEOTIDE SEQUENCE [LARGE SCALE GENOMIC DNA]</scope>
    <source>
        <strain evidence="11 12">S1-36</strain>
    </source>
</reference>
<dbReference type="InterPro" id="IPR005933">
    <property type="entry name" value="PutA_C"/>
</dbReference>
<dbReference type="CDD" id="cd07125">
    <property type="entry name" value="ALDH_PutA-P5CDH"/>
    <property type="match status" value="1"/>
</dbReference>
<dbReference type="SUPFAM" id="SSF51730">
    <property type="entry name" value="FAD-linked oxidoreductase"/>
    <property type="match status" value="1"/>
</dbReference>
<dbReference type="GO" id="GO:0010133">
    <property type="term" value="P:L-proline catabolic process to L-glutamate"/>
    <property type="evidence" value="ECO:0007669"/>
    <property type="project" value="UniProtKB-UniRule"/>
</dbReference>
<dbReference type="PROSITE" id="PS00070">
    <property type="entry name" value="ALDEHYDE_DEHYDR_CYS"/>
    <property type="match status" value="1"/>
</dbReference>
<dbReference type="Proteomes" id="UP000235162">
    <property type="component" value="Unassembled WGS sequence"/>
</dbReference>
<dbReference type="Gene3D" id="1.20.5.550">
    <property type="entry name" value="Single Helix bin"/>
    <property type="match status" value="1"/>
</dbReference>
<dbReference type="InterPro" id="IPR024090">
    <property type="entry name" value="PRODH_PutA_dom_I"/>
</dbReference>
<dbReference type="InterPro" id="IPR029041">
    <property type="entry name" value="FAD-linked_oxidoreductase-like"/>
</dbReference>
<keyword evidence="5" id="KW-0274">FAD</keyword>
<dbReference type="PANTHER" id="PTHR42862">
    <property type="entry name" value="DELTA-1-PYRROLINE-5-CARBOXYLATE DEHYDROGENASE 1, ISOFORM A-RELATED"/>
    <property type="match status" value="1"/>
</dbReference>
<comment type="similarity">
    <text evidence="5">In the N-terminal section; belongs to the proline dehydrogenase family.</text>
</comment>
<dbReference type="NCBIfam" id="NF008869">
    <property type="entry name" value="PRK11904.1"/>
    <property type="match status" value="1"/>
</dbReference>
<dbReference type="EC" id="1.2.1.88" evidence="5"/>
<sequence>MAVTDTLQHYRDNIRGAYCADEHKTVAGLLDACRLGAEARDQIRTDAIQLVEQCRGQSDRAGTLDAFLQEFGLSNKEGIALMCLAESLLRVPDQETADKLIAEKILSGDWAAHKGKSGSRFVNASVWGLMLTGRIVHLDDEITGDTASWMKKLVSGMGEPVVRRAVLQAMKIMGGQYVLGRTIEEGVQKGVAGNRPGTRFSFDMLGEGARTDADALRYYDAYAQAIECIVRLGSREGVIQSDGISVKLSALHPRYEYRQKRRVVAELLPRVKALALMAKQGNIGFSIDAEEADRLDLSLDLFEALARDPDLRGWDGLGFVLQAYQKRAVEVARWLIALAESAQRRLMVRLVKGAYWDGEIKHAQEMGLADYPVFTRKCHTDLSYQVCAQVLLSAPKDIFPQFATHNAHTVALVQALAPDPAAFEFQRLHGMGHLLYDQVQEASPQTAIRVYAPVGNHRDLLPYLVRRLLENGANSSFVNRFLDAQVPAAELITDQVDLTRSSQPYRHSRIPLPIDLYQQANVSWQNSRGIDLADPVAVSPLLEAMAAGVRPDALAGPVIGGERKPGDSTLVISPADHSVQVGKVIDASPAQVTEAMARAYAAQPAWDALGIDARAACLERAADLLEQECESLMGLIVAEAGRTIDDALSEVREAVDFCRYYARQGQHSLRGDDHLPGPTGEDNRLSWHGRGVFLCISPWNFPLAIFAGQVVAALVAGNSVVAKPAEQTPLIAARAVDILHRAGVPGDALQLLPGDGATVGGAAVRDPHLAGVVFTGSTDTAKLINRQLAERDGTILPLIAETGGLNVMLVDSTALPEQVVDDVISSAFQSAGQRCSALRVLYLQEDVADNIITMLRGAMAELKLGDPAALSTDIGPVIDLDARQMLERHEQRMQREGKLLASCELDAAHREGNFFAPQVYEIEKLGQLEREVFGPILHVIRYKVADLPRIYDDINASGYGLTLGVHSRIDAFAREVFRATHVGNTYINRNMVGAVPGVNPFGGHGLSGTGPKAGGPNYLLRFATERTRTENVVARGGNTQLFGLEE</sequence>
<dbReference type="GO" id="GO:0004657">
    <property type="term" value="F:proline dehydrogenase activity"/>
    <property type="evidence" value="ECO:0007669"/>
    <property type="project" value="UniProtKB-UniRule"/>
</dbReference>
<keyword evidence="5" id="KW-0805">Transcription regulation</keyword>
<dbReference type="Pfam" id="PF18327">
    <property type="entry name" value="PRODH"/>
    <property type="match status" value="1"/>
</dbReference>
<dbReference type="FunFam" id="3.40.309.10:FF:000005">
    <property type="entry name" value="1-pyrroline-5-carboxylate dehydrogenase 1"/>
    <property type="match status" value="1"/>
</dbReference>
<dbReference type="InterPro" id="IPR024089">
    <property type="entry name" value="PRODH_PutA_dom_I/II"/>
</dbReference>
<keyword evidence="12" id="KW-1185">Reference proteome</keyword>
<organism evidence="11 12">
    <name type="scientific">Halioglobus japonicus</name>
    <dbReference type="NCBI Taxonomy" id="930805"/>
    <lineage>
        <taxon>Bacteria</taxon>
        <taxon>Pseudomonadati</taxon>
        <taxon>Pseudomonadota</taxon>
        <taxon>Gammaproteobacteria</taxon>
        <taxon>Cellvibrionales</taxon>
        <taxon>Halieaceae</taxon>
        <taxon>Halioglobus</taxon>
    </lineage>
</organism>
<gene>
    <name evidence="11" type="ORF">C0029_02865</name>
</gene>
<keyword evidence="5" id="KW-0642">Proline metabolism</keyword>
<dbReference type="AlphaFoldDB" id="A0AAP8SPU9"/>
<comment type="pathway">
    <text evidence="1 5">Amino-acid degradation; L-proline degradation into L-glutamate; L-glutamate from L-proline: step 2/2.</text>
</comment>
<dbReference type="SUPFAM" id="SSF53720">
    <property type="entry name" value="ALDH-like"/>
    <property type="match status" value="1"/>
</dbReference>
<comment type="similarity">
    <text evidence="5">In the C-terminal section; belongs to the aldehyde dehydrogenase family.</text>
</comment>
<dbReference type="Gene3D" id="3.20.20.220">
    <property type="match status" value="1"/>
</dbReference>
<dbReference type="EMBL" id="PKUR01000001">
    <property type="protein sequence ID" value="PLW87543.1"/>
    <property type="molecule type" value="Genomic_DNA"/>
</dbReference>
<evidence type="ECO:0000313" key="12">
    <source>
        <dbReference type="Proteomes" id="UP000235162"/>
    </source>
</evidence>
<dbReference type="InterPro" id="IPR016163">
    <property type="entry name" value="Ald_DH_C"/>
</dbReference>
<evidence type="ECO:0000256" key="3">
    <source>
        <dbReference type="ARBA" id="ARBA00023027"/>
    </source>
</evidence>
<feature type="active site" evidence="6">
    <location>
        <position position="835"/>
    </location>
</feature>
<comment type="pathway">
    <text evidence="5">Amino-acid degradation; L-proline degradation into L-glutamate; L-glutamate from L-proline: step 1/2.</text>
</comment>
<dbReference type="Pfam" id="PF01619">
    <property type="entry name" value="Pro_dh"/>
    <property type="match status" value="1"/>
</dbReference>
<evidence type="ECO:0000256" key="5">
    <source>
        <dbReference type="PIRNR" id="PIRNR000197"/>
    </source>
</evidence>
<keyword evidence="5" id="KW-0238">DNA-binding</keyword>
<dbReference type="InterPro" id="IPR016160">
    <property type="entry name" value="Ald_DH_CS_CYS"/>
</dbReference>
<dbReference type="GO" id="GO:0003700">
    <property type="term" value="F:DNA-binding transcription factor activity"/>
    <property type="evidence" value="ECO:0007669"/>
    <property type="project" value="InterPro"/>
</dbReference>
<proteinExistence type="inferred from homology"/>
<dbReference type="Gene3D" id="3.40.309.10">
    <property type="entry name" value="Aldehyde Dehydrogenase, Chain A, domain 2"/>
    <property type="match status" value="1"/>
</dbReference>
<dbReference type="EC" id="1.5.5.2" evidence="5"/>
<evidence type="ECO:0000259" key="8">
    <source>
        <dbReference type="Pfam" id="PF01619"/>
    </source>
</evidence>
<dbReference type="GO" id="GO:0003677">
    <property type="term" value="F:DNA binding"/>
    <property type="evidence" value="ECO:0007669"/>
    <property type="project" value="UniProtKB-KW"/>
</dbReference>